<dbReference type="NCBIfam" id="NF001211">
    <property type="entry name" value="PRK00179.1"/>
    <property type="match status" value="1"/>
</dbReference>
<dbReference type="Gene3D" id="3.40.50.10490">
    <property type="entry name" value="Glucose-6-phosphate isomerase like protein, domain 1"/>
    <property type="match status" value="2"/>
</dbReference>
<dbReference type="GO" id="GO:0048029">
    <property type="term" value="F:monosaccharide binding"/>
    <property type="evidence" value="ECO:0007669"/>
    <property type="project" value="TreeGrafter"/>
</dbReference>
<keyword evidence="11" id="KW-1185">Reference proteome</keyword>
<dbReference type="InterPro" id="IPR001672">
    <property type="entry name" value="G6P_Isomerase"/>
</dbReference>
<dbReference type="PROSITE" id="PS51463">
    <property type="entry name" value="P_GLUCOSE_ISOMERASE_3"/>
    <property type="match status" value="1"/>
</dbReference>
<dbReference type="GO" id="GO:0097367">
    <property type="term" value="F:carbohydrate derivative binding"/>
    <property type="evidence" value="ECO:0007669"/>
    <property type="project" value="InterPro"/>
</dbReference>
<evidence type="ECO:0000256" key="6">
    <source>
        <dbReference type="ARBA" id="ARBA00023235"/>
    </source>
</evidence>
<protein>
    <recommendedName>
        <fullName evidence="3 9">Glucose-6-phosphate isomerase</fullName>
        <ecNumber evidence="3 9">5.3.1.9</ecNumber>
    </recommendedName>
</protein>
<keyword evidence="6 9" id="KW-0413">Isomerase</keyword>
<sequence length="372" mass="41523">CCPESTLFIIASKTFTTQETITNANSARSWFLATAQDKAHIAKHFVALSTNTEKVTEFGIAEKNMFRFWDWVGGRYSLWSAIGLSIAIYVGYDKFEALLAGAHAMDQHFCSAPLDQNLPVLMALVGVWYNNFWGAQSLAILPYDQYLNRFAAYFQQGDMESNGKFVDRNGQEVSYQTGPIIWGEPGTNGQHAFYQLIHQGTKLIPADFIAPTHSFNPISNGLHHDILLSNFFAQPEALMKGKSADEVYHELKSDPKSANLDDQELQRIQPHKVFKGNHPTTSLLIDPCLHPFALGALIALYEHKIFVQGIIWNINSFDQWGVELGKQLAKKILPELQSAQPGSGNAPDITTHDASTNGLINYYRRAKASRSL</sequence>
<evidence type="ECO:0000256" key="7">
    <source>
        <dbReference type="ARBA" id="ARBA00024178"/>
    </source>
</evidence>
<dbReference type="InterPro" id="IPR018189">
    <property type="entry name" value="Phosphoglucose_isomerase_CS"/>
</dbReference>
<comment type="function">
    <text evidence="7">In the cytoplasm, catalyzes the conversion of glucose-6-phosphate to fructose-6-phosphate, the second step in glycolysis, and the reverse reaction during gluconeogenesis.</text>
</comment>
<dbReference type="InterPro" id="IPR035482">
    <property type="entry name" value="SIS_PGI_2"/>
</dbReference>
<keyword evidence="4 9" id="KW-0312">Gluconeogenesis</keyword>
<dbReference type="Pfam" id="PF00342">
    <property type="entry name" value="PGI"/>
    <property type="match status" value="1"/>
</dbReference>
<dbReference type="OrthoDB" id="5831190at2759"/>
<dbReference type="SUPFAM" id="SSF53697">
    <property type="entry name" value="SIS domain"/>
    <property type="match status" value="1"/>
</dbReference>
<dbReference type="FunFam" id="3.40.50.10490:FF:000003">
    <property type="entry name" value="Glucose-6-phosphate isomerase"/>
    <property type="match status" value="1"/>
</dbReference>
<evidence type="ECO:0000256" key="2">
    <source>
        <dbReference type="ARBA" id="ARBA00006604"/>
    </source>
</evidence>
<gene>
    <name evidence="10" type="primary">PGI1_1</name>
    <name evidence="10" type="ORF">H4R34_005381</name>
</gene>
<organism evidence="10 11">
    <name type="scientific">Dimargaris verticillata</name>
    <dbReference type="NCBI Taxonomy" id="2761393"/>
    <lineage>
        <taxon>Eukaryota</taxon>
        <taxon>Fungi</taxon>
        <taxon>Fungi incertae sedis</taxon>
        <taxon>Zoopagomycota</taxon>
        <taxon>Kickxellomycotina</taxon>
        <taxon>Dimargaritomycetes</taxon>
        <taxon>Dimargaritales</taxon>
        <taxon>Dimargaritaceae</taxon>
        <taxon>Dimargaris</taxon>
    </lineage>
</organism>
<dbReference type="CDD" id="cd05015">
    <property type="entry name" value="SIS_PGI_1"/>
    <property type="match status" value="1"/>
</dbReference>
<dbReference type="AlphaFoldDB" id="A0A9W8B2D1"/>
<evidence type="ECO:0000256" key="5">
    <source>
        <dbReference type="ARBA" id="ARBA00023152"/>
    </source>
</evidence>
<accession>A0A9W8B2D1</accession>
<dbReference type="GO" id="GO:0004347">
    <property type="term" value="F:glucose-6-phosphate isomerase activity"/>
    <property type="evidence" value="ECO:0007669"/>
    <property type="project" value="UniProtKB-EC"/>
</dbReference>
<dbReference type="PANTHER" id="PTHR11469:SF1">
    <property type="entry name" value="GLUCOSE-6-PHOSPHATE ISOMERASE"/>
    <property type="match status" value="1"/>
</dbReference>
<dbReference type="InterPro" id="IPR023096">
    <property type="entry name" value="G6P_Isomerase_C"/>
</dbReference>
<dbReference type="InterPro" id="IPR046348">
    <property type="entry name" value="SIS_dom_sf"/>
</dbReference>
<dbReference type="PANTHER" id="PTHR11469">
    <property type="entry name" value="GLUCOSE-6-PHOSPHATE ISOMERASE"/>
    <property type="match status" value="1"/>
</dbReference>
<evidence type="ECO:0000256" key="9">
    <source>
        <dbReference type="RuleBase" id="RU000612"/>
    </source>
</evidence>
<evidence type="ECO:0000313" key="10">
    <source>
        <dbReference type="EMBL" id="KAJ1972523.1"/>
    </source>
</evidence>
<dbReference type="PRINTS" id="PR00662">
    <property type="entry name" value="G6PISOMERASE"/>
</dbReference>
<evidence type="ECO:0000256" key="1">
    <source>
        <dbReference type="ARBA" id="ARBA00004926"/>
    </source>
</evidence>
<proteinExistence type="inferred from homology"/>
<dbReference type="GO" id="GO:0051156">
    <property type="term" value="P:glucose 6-phosphate metabolic process"/>
    <property type="evidence" value="ECO:0007669"/>
    <property type="project" value="TreeGrafter"/>
</dbReference>
<comment type="similarity">
    <text evidence="2 9">Belongs to the GPI family.</text>
</comment>
<evidence type="ECO:0000313" key="11">
    <source>
        <dbReference type="Proteomes" id="UP001151582"/>
    </source>
</evidence>
<feature type="non-terminal residue" evidence="10">
    <location>
        <position position="1"/>
    </location>
</feature>
<keyword evidence="5 9" id="KW-0324">Glycolysis</keyword>
<name>A0A9W8B2D1_9FUNG</name>
<dbReference type="FunFam" id="1.10.1390.10:FF:000001">
    <property type="entry name" value="Glucose-6-phosphate isomerase"/>
    <property type="match status" value="1"/>
</dbReference>
<evidence type="ECO:0000256" key="3">
    <source>
        <dbReference type="ARBA" id="ARBA00011952"/>
    </source>
</evidence>
<dbReference type="EC" id="5.3.1.9" evidence="3 9"/>
<dbReference type="PROSITE" id="PS00765">
    <property type="entry name" value="P_GLUCOSE_ISOMERASE_1"/>
    <property type="match status" value="1"/>
</dbReference>
<dbReference type="PROSITE" id="PS00174">
    <property type="entry name" value="P_GLUCOSE_ISOMERASE_2"/>
    <property type="match status" value="1"/>
</dbReference>
<dbReference type="GO" id="GO:0006094">
    <property type="term" value="P:gluconeogenesis"/>
    <property type="evidence" value="ECO:0007669"/>
    <property type="project" value="UniProtKB-KW"/>
</dbReference>
<dbReference type="EMBL" id="JANBQB010001034">
    <property type="protein sequence ID" value="KAJ1972523.1"/>
    <property type="molecule type" value="Genomic_DNA"/>
</dbReference>
<dbReference type="GO" id="GO:0005829">
    <property type="term" value="C:cytosol"/>
    <property type="evidence" value="ECO:0007669"/>
    <property type="project" value="TreeGrafter"/>
</dbReference>
<dbReference type="GO" id="GO:0006096">
    <property type="term" value="P:glycolytic process"/>
    <property type="evidence" value="ECO:0007669"/>
    <property type="project" value="UniProtKB-KW"/>
</dbReference>
<dbReference type="Gene3D" id="1.10.1390.10">
    <property type="match status" value="1"/>
</dbReference>
<evidence type="ECO:0000256" key="4">
    <source>
        <dbReference type="ARBA" id="ARBA00022432"/>
    </source>
</evidence>
<dbReference type="CDD" id="cd05016">
    <property type="entry name" value="SIS_PGI_2"/>
    <property type="match status" value="1"/>
</dbReference>
<dbReference type="Proteomes" id="UP001151582">
    <property type="component" value="Unassembled WGS sequence"/>
</dbReference>
<dbReference type="InterPro" id="IPR035476">
    <property type="entry name" value="SIS_PGI_1"/>
</dbReference>
<comment type="pathway">
    <text evidence="1 9">Carbohydrate degradation; glycolysis; D-glyceraldehyde 3-phosphate and glycerone phosphate from D-glucose: step 2/4.</text>
</comment>
<evidence type="ECO:0000256" key="8">
    <source>
        <dbReference type="ARBA" id="ARBA00029321"/>
    </source>
</evidence>
<reference evidence="10" key="1">
    <citation type="submission" date="2022-07" db="EMBL/GenBank/DDBJ databases">
        <title>Phylogenomic reconstructions and comparative analyses of Kickxellomycotina fungi.</title>
        <authorList>
            <person name="Reynolds N.K."/>
            <person name="Stajich J.E."/>
            <person name="Barry K."/>
            <person name="Grigoriev I.V."/>
            <person name="Crous P."/>
            <person name="Smith M.E."/>
        </authorList>
    </citation>
    <scope>NUCLEOTIDE SEQUENCE</scope>
    <source>
        <strain evidence="10">RSA 567</strain>
    </source>
</reference>
<dbReference type="HAMAP" id="MF_00473">
    <property type="entry name" value="G6P_isomerase"/>
    <property type="match status" value="1"/>
</dbReference>
<comment type="caution">
    <text evidence="10">The sequence shown here is derived from an EMBL/GenBank/DDBJ whole genome shotgun (WGS) entry which is preliminary data.</text>
</comment>
<comment type="catalytic activity">
    <reaction evidence="8 9">
        <text>alpha-D-glucose 6-phosphate = beta-D-fructose 6-phosphate</text>
        <dbReference type="Rhea" id="RHEA:11816"/>
        <dbReference type="ChEBI" id="CHEBI:57634"/>
        <dbReference type="ChEBI" id="CHEBI:58225"/>
        <dbReference type="EC" id="5.3.1.9"/>
    </reaction>
</comment>